<feature type="compositionally biased region" description="Low complexity" evidence="17">
    <location>
        <begin position="923"/>
        <end position="935"/>
    </location>
</feature>
<dbReference type="PANTHER" id="PTHR12341">
    <property type="entry name" value="5'-&gt;3' EXORIBONUCLEASE"/>
    <property type="match status" value="1"/>
</dbReference>
<protein>
    <recommendedName>
        <fullName evidence="15">5'-3' exoribonuclease</fullName>
        <ecNumber evidence="15">3.1.13.-</ecNumber>
    </recommendedName>
</protein>
<dbReference type="GO" id="GO:0006353">
    <property type="term" value="P:DNA-templated transcription termination"/>
    <property type="evidence" value="ECO:0007669"/>
    <property type="project" value="UniProtKB-KW"/>
</dbReference>
<dbReference type="GO" id="GO:0006364">
    <property type="term" value="P:rRNA processing"/>
    <property type="evidence" value="ECO:0007669"/>
    <property type="project" value="UniProtKB-KW"/>
</dbReference>
<dbReference type="GO" id="GO:0000956">
    <property type="term" value="P:nuclear-transcribed mRNA catabolic process"/>
    <property type="evidence" value="ECO:0007669"/>
    <property type="project" value="TreeGrafter"/>
</dbReference>
<dbReference type="InterPro" id="IPR017151">
    <property type="entry name" value="Xrn2/3/4"/>
</dbReference>
<dbReference type="SMART" id="SM00343">
    <property type="entry name" value="ZnF_C2HC"/>
    <property type="match status" value="1"/>
</dbReference>
<dbReference type="Gene3D" id="3.40.50.12390">
    <property type="match status" value="2"/>
</dbReference>
<keyword evidence="16" id="KW-0479">Metal-binding</keyword>
<keyword evidence="20" id="KW-1185">Reference proteome</keyword>
<feature type="domain" description="CCHC-type" evidence="18">
    <location>
        <begin position="266"/>
        <end position="279"/>
    </location>
</feature>
<keyword evidence="16" id="KW-0862">Zinc</keyword>
<evidence type="ECO:0000256" key="16">
    <source>
        <dbReference type="PROSITE-ProRule" id="PRU00047"/>
    </source>
</evidence>
<keyword evidence="5 15" id="KW-0507">mRNA processing</keyword>
<comment type="function">
    <text evidence="13">Possesses 5'-&gt;3' exoribonuclease activity. Required for the processing of nuclear mRNA and rRNA precursors. May promote the termination of transcription by RNA polymerase II. Essential for vegetative cell growth and chromosome segregation.</text>
</comment>
<dbReference type="Pfam" id="PF17846">
    <property type="entry name" value="XRN_M"/>
    <property type="match status" value="1"/>
</dbReference>
<evidence type="ECO:0000256" key="11">
    <source>
        <dbReference type="ARBA" id="ARBA00023163"/>
    </source>
</evidence>
<evidence type="ECO:0000256" key="6">
    <source>
        <dbReference type="ARBA" id="ARBA00022722"/>
    </source>
</evidence>
<keyword evidence="11" id="KW-0804">Transcription</keyword>
<evidence type="ECO:0000256" key="2">
    <source>
        <dbReference type="ARBA" id="ARBA00006994"/>
    </source>
</evidence>
<comment type="function">
    <text evidence="15">Possesses 5'-&gt;3' exoribonuclease activity. May promote termination of transcription by RNA polymerase II.</text>
</comment>
<keyword evidence="9" id="KW-0805">Transcription regulation</keyword>
<keyword evidence="4" id="KW-0698">rRNA processing</keyword>
<feature type="compositionally biased region" description="Gly residues" evidence="17">
    <location>
        <begin position="1044"/>
        <end position="1060"/>
    </location>
</feature>
<evidence type="ECO:0000313" key="19">
    <source>
        <dbReference type="EMBL" id="GAO50564.1"/>
    </source>
</evidence>
<dbReference type="InterPro" id="IPR001878">
    <property type="entry name" value="Znf_CCHC"/>
</dbReference>
<dbReference type="GO" id="GO:0006397">
    <property type="term" value="P:mRNA processing"/>
    <property type="evidence" value="ECO:0007669"/>
    <property type="project" value="UniProtKB-UniRule"/>
</dbReference>
<dbReference type="EC" id="3.1.13.-" evidence="15"/>
<evidence type="ECO:0000256" key="4">
    <source>
        <dbReference type="ARBA" id="ARBA00022552"/>
    </source>
</evidence>
<dbReference type="GO" id="GO:0005634">
    <property type="term" value="C:nucleus"/>
    <property type="evidence" value="ECO:0007669"/>
    <property type="project" value="UniProtKB-SubCell"/>
</dbReference>
<evidence type="ECO:0000256" key="14">
    <source>
        <dbReference type="ARBA" id="ARBA00046943"/>
    </source>
</evidence>
<dbReference type="GO" id="GO:0003723">
    <property type="term" value="F:RNA binding"/>
    <property type="evidence" value="ECO:0007669"/>
    <property type="project" value="TreeGrafter"/>
</dbReference>
<sequence length="1074" mass="118724">MGVPALFRFLSKKYPKTIAPVIEDKPQLVNGELVPVDTSKPNPNGEEFDNLYLDMNGIVHPCSHPENKPAPETEDEMMLEVFKYTERVVGMVRPRKLLMIAIDGVAPRAKMNQQRSRRFRSAQEAAAKERETAALIKQLEDEGREVDESLKGKKTWDSNAITPGTPFMDILAASLRYWIAYQLNYNPGWKDLKVILSDAGVPGEGEHKIMEFVRSQRASPEHDPNTKHVIYGLDADLIMLGLATHEPHFRVLREDVFFQDKNDKGCRICGKEGHYAAECTGVPKPKEDNPVAVEKPFIWLQVDVLREYLEAELDIPHCPFTFDLERAIDDWVFLCFFVGNDFLPHLPSLEIREGAIDTLQNIWKRNLPAMGGYLTLDGSVNMERAQIVLNELGKQEDNIFRRRKEQEVRREENNKRRKTEAEARREANKRGDAGGLTFEQEVKGSLPQGKHTKFNGSAVAAGPDLSTLAVLGRGRDNLEEMRALNKALVAKKNLSNMSAAQAMRAELLSESEQDSGARTPADSTPAEVADESAVDETLPAEPIATDPISAEVVPPVEADAVSAEKTTPGKRKRDADDEVKSSDGTSKVSVEDDDVEDTVRLWEPGYKDRYYAQKFGAAPSDRDIRRQVAKAYVEGLCWVLLYYYQGCPSWTWYYPYHYAPFASDFEDIQDLDVKFSEGKPFKPFEQLMGVLPAHSKQHIPEPFQQLMTDPESEILDFYPEDFPIDLNGKKFAWQGVALLPFIDEKRLLHALGKKYPELSEDENLRNKDGYELLYCGDQNKLYDELAGKLYSKKKQDKPLKLNPKVSDGLVGSVSVDEACIPNSTVPFPLKQGNLEDIENDRSISVRYHVPKSSYVHKSMLLRGVKLKPPALNYADKETVRNGGRRDGRGGYGGGGRGRGRDRNGPPPATGGYNDRSYGYTDRGAGQAAGHQGGAYQSGSSYASGGYGGGGGGGGYGGYGGYNQQQPPAPTSYGSYGAGGYGQQYYSGSNGYPPAPGTGGYGSYGGYGAPPPPPAQGGGYGEYGGYGGQGGQQGERRDDRSNQGYGSGSGYNGSYNQGGYGSRDNRSDRDYNRRQ</sequence>
<feature type="compositionally biased region" description="Low complexity" evidence="17">
    <location>
        <begin position="982"/>
        <end position="991"/>
    </location>
</feature>
<dbReference type="EMBL" id="BACD03000034">
    <property type="protein sequence ID" value="GAO50564.1"/>
    <property type="molecule type" value="Genomic_DNA"/>
</dbReference>
<dbReference type="PANTHER" id="PTHR12341:SF41">
    <property type="entry name" value="5'-3' EXORIBONUCLEASE 2"/>
    <property type="match status" value="1"/>
</dbReference>
<reference evidence="19 20" key="3">
    <citation type="journal article" date="2015" name="Genome Announc.">
        <title>Draft Genome Sequence of the Archiascomycetous Yeast Saitoella complicata.</title>
        <authorList>
            <person name="Yamauchi K."/>
            <person name="Kondo S."/>
            <person name="Hamamoto M."/>
            <person name="Takahashi Y."/>
            <person name="Ogura Y."/>
            <person name="Hayashi T."/>
            <person name="Nishida H."/>
        </authorList>
    </citation>
    <scope>NUCLEOTIDE SEQUENCE [LARGE SCALE GENOMIC DNA]</scope>
    <source>
        <strain evidence="19 20">NRRL Y-17804</strain>
    </source>
</reference>
<name>A0A0E9NL40_SAICN</name>
<dbReference type="InterPro" id="IPR041412">
    <property type="entry name" value="Xrn1_helical"/>
</dbReference>
<evidence type="ECO:0000256" key="13">
    <source>
        <dbReference type="ARBA" id="ARBA00046137"/>
    </source>
</evidence>
<comment type="caution">
    <text evidence="19">The sequence shown here is derived from an EMBL/GenBank/DDBJ whole genome shotgun (WGS) entry which is preliminary data.</text>
</comment>
<dbReference type="Pfam" id="PF03159">
    <property type="entry name" value="XRN_N"/>
    <property type="match status" value="1"/>
</dbReference>
<feature type="compositionally biased region" description="Basic and acidic residues" evidence="17">
    <location>
        <begin position="403"/>
        <end position="432"/>
    </location>
</feature>
<dbReference type="InterPro" id="IPR036875">
    <property type="entry name" value="Znf_CCHC_sf"/>
</dbReference>
<dbReference type="SUPFAM" id="SSF57756">
    <property type="entry name" value="Retrovirus zinc finger-like domains"/>
    <property type="match status" value="1"/>
</dbReference>
<feature type="region of interest" description="Disordered" evidence="17">
    <location>
        <begin position="503"/>
        <end position="594"/>
    </location>
</feature>
<dbReference type="FunFam" id="3.40.50.12390:FF:000003">
    <property type="entry name" value="5'-3' exoribonuclease"/>
    <property type="match status" value="1"/>
</dbReference>
<dbReference type="STRING" id="698492.A0A0E9NL40"/>
<keyword evidence="8 15" id="KW-0269">Exonuclease</keyword>
<evidence type="ECO:0000256" key="5">
    <source>
        <dbReference type="ARBA" id="ARBA00022664"/>
    </source>
</evidence>
<accession>A0A0E9NL40</accession>
<keyword evidence="3" id="KW-0806">Transcription termination</keyword>
<gene>
    <name evidence="19" type="ORF">G7K_4688-t1</name>
</gene>
<feature type="compositionally biased region" description="Low complexity" evidence="17">
    <location>
        <begin position="549"/>
        <end position="564"/>
    </location>
</feature>
<feature type="region of interest" description="Disordered" evidence="17">
    <location>
        <begin position="958"/>
        <end position="1074"/>
    </location>
</feature>
<evidence type="ECO:0000259" key="18">
    <source>
        <dbReference type="PROSITE" id="PS50158"/>
    </source>
</evidence>
<dbReference type="CDD" id="cd18673">
    <property type="entry name" value="PIN_XRN1-2-like"/>
    <property type="match status" value="1"/>
</dbReference>
<dbReference type="Proteomes" id="UP000033140">
    <property type="component" value="Unassembled WGS sequence"/>
</dbReference>
<dbReference type="PIRSF" id="PIRSF037239">
    <property type="entry name" value="Exonuclease_Xrn2"/>
    <property type="match status" value="1"/>
</dbReference>
<organism evidence="19 20">
    <name type="scientific">Saitoella complicata (strain BCRC 22490 / CBS 7301 / JCM 7358 / NBRC 10748 / NRRL Y-17804)</name>
    <dbReference type="NCBI Taxonomy" id="698492"/>
    <lineage>
        <taxon>Eukaryota</taxon>
        <taxon>Fungi</taxon>
        <taxon>Dikarya</taxon>
        <taxon>Ascomycota</taxon>
        <taxon>Taphrinomycotina</taxon>
        <taxon>Taphrinomycotina incertae sedis</taxon>
        <taxon>Saitoella</taxon>
    </lineage>
</organism>
<comment type="subunit">
    <text evidence="14">Interacts with RAI1; the interaction is direct, stabilizes RAT1 protein structure and may stimulate its exoribonuclease activity. The interaction also stimulates RAI1 pyrophosphohydrolase activity, probably by recruiting it to mRNA substrates.</text>
</comment>
<evidence type="ECO:0000256" key="1">
    <source>
        <dbReference type="ARBA" id="ARBA00004123"/>
    </source>
</evidence>
<evidence type="ECO:0000313" key="20">
    <source>
        <dbReference type="Proteomes" id="UP000033140"/>
    </source>
</evidence>
<keyword evidence="10" id="KW-0175">Coiled coil</keyword>
<comment type="similarity">
    <text evidence="2 15">Belongs to the 5'-3' exonuclease family. XRN2/RAT1 subfamily.</text>
</comment>
<feature type="region of interest" description="Disordered" evidence="17">
    <location>
        <begin position="875"/>
        <end position="935"/>
    </location>
</feature>
<feature type="region of interest" description="Disordered" evidence="17">
    <location>
        <begin position="403"/>
        <end position="437"/>
    </location>
</feature>
<feature type="compositionally biased region" description="Basic and acidic residues" evidence="17">
    <location>
        <begin position="875"/>
        <end position="888"/>
    </location>
</feature>
<dbReference type="GO" id="GO:0004534">
    <property type="term" value="F:5'-3' RNA exonuclease activity"/>
    <property type="evidence" value="ECO:0007669"/>
    <property type="project" value="UniProtKB-UniRule"/>
</dbReference>
<dbReference type="AlphaFoldDB" id="A0A0E9NL40"/>
<dbReference type="Pfam" id="PF00098">
    <property type="entry name" value="zf-CCHC"/>
    <property type="match status" value="1"/>
</dbReference>
<feature type="compositionally biased region" description="Gly residues" evidence="17">
    <location>
        <begin position="1015"/>
        <end position="1032"/>
    </location>
</feature>
<proteinExistence type="inferred from homology"/>
<dbReference type="OMA" id="ITHDMVV"/>
<evidence type="ECO:0000256" key="10">
    <source>
        <dbReference type="ARBA" id="ARBA00023054"/>
    </source>
</evidence>
<feature type="compositionally biased region" description="Basic and acidic residues" evidence="17">
    <location>
        <begin position="1062"/>
        <end position="1074"/>
    </location>
</feature>
<feature type="compositionally biased region" description="Gly residues" evidence="17">
    <location>
        <begin position="996"/>
        <end position="1007"/>
    </location>
</feature>
<reference evidence="19 20" key="2">
    <citation type="journal article" date="2014" name="J. Gen. Appl. Microbiol.">
        <title>The early diverging ascomycetous budding yeast Saitoella complicata has three histone deacetylases belonging to the Clr6, Hos2, and Rpd3 lineages.</title>
        <authorList>
            <person name="Nishida H."/>
            <person name="Matsumoto T."/>
            <person name="Kondo S."/>
            <person name="Hamamoto M."/>
            <person name="Yoshikawa H."/>
        </authorList>
    </citation>
    <scope>NUCLEOTIDE SEQUENCE [LARGE SCALE GENOMIC DNA]</scope>
    <source>
        <strain evidence="19 20">NRRL Y-17804</strain>
    </source>
</reference>
<reference evidence="19 20" key="1">
    <citation type="journal article" date="2011" name="J. Gen. Appl. Microbiol.">
        <title>Draft genome sequencing of the enigmatic yeast Saitoella complicata.</title>
        <authorList>
            <person name="Nishida H."/>
            <person name="Hamamoto M."/>
            <person name="Sugiyama J."/>
        </authorList>
    </citation>
    <scope>NUCLEOTIDE SEQUENCE [LARGE SCALE GENOMIC DNA]</scope>
    <source>
        <strain evidence="19 20">NRRL Y-17804</strain>
    </source>
</reference>
<dbReference type="FunFam" id="3.40.50.12390:FF:000005">
    <property type="entry name" value="5'-3' exoribonuclease 2"/>
    <property type="match status" value="1"/>
</dbReference>
<evidence type="ECO:0000256" key="12">
    <source>
        <dbReference type="ARBA" id="ARBA00023242"/>
    </source>
</evidence>
<dbReference type="InterPro" id="IPR004859">
    <property type="entry name" value="Xrn1_N"/>
</dbReference>
<evidence type="ECO:0000256" key="7">
    <source>
        <dbReference type="ARBA" id="ARBA00022801"/>
    </source>
</evidence>
<keyword evidence="12" id="KW-0539">Nucleus</keyword>
<evidence type="ECO:0000256" key="8">
    <source>
        <dbReference type="ARBA" id="ARBA00022839"/>
    </source>
</evidence>
<comment type="subcellular location">
    <subcellularLocation>
        <location evidence="1">Nucleus</location>
    </subcellularLocation>
</comment>
<evidence type="ECO:0000256" key="17">
    <source>
        <dbReference type="SAM" id="MobiDB-lite"/>
    </source>
</evidence>
<dbReference type="Gene3D" id="1.25.40.1050">
    <property type="match status" value="1"/>
</dbReference>
<dbReference type="FunFam" id="1.25.40.1050:FF:000002">
    <property type="entry name" value="5'-3' exoribonuclease"/>
    <property type="match status" value="1"/>
</dbReference>
<evidence type="ECO:0000256" key="9">
    <source>
        <dbReference type="ARBA" id="ARBA00023015"/>
    </source>
</evidence>
<keyword evidence="6 15" id="KW-0540">Nuclease</keyword>
<evidence type="ECO:0000256" key="3">
    <source>
        <dbReference type="ARBA" id="ARBA00022472"/>
    </source>
</evidence>
<dbReference type="PROSITE" id="PS50158">
    <property type="entry name" value="ZF_CCHC"/>
    <property type="match status" value="1"/>
</dbReference>
<keyword evidence="16" id="KW-0863">Zinc-finger</keyword>
<evidence type="ECO:0000256" key="15">
    <source>
        <dbReference type="PIRNR" id="PIRNR037239"/>
    </source>
</evidence>
<dbReference type="InterPro" id="IPR027073">
    <property type="entry name" value="5_3_exoribonuclease"/>
</dbReference>
<keyword evidence="7 15" id="KW-0378">Hydrolase</keyword>
<dbReference type="GO" id="GO:0008270">
    <property type="term" value="F:zinc ion binding"/>
    <property type="evidence" value="ECO:0007669"/>
    <property type="project" value="UniProtKB-KW"/>
</dbReference>